<dbReference type="RefSeq" id="WP_073708380.1">
    <property type="nucleotide sequence ID" value="NZ_MQSV01000001.1"/>
</dbReference>
<dbReference type="InterPro" id="IPR003331">
    <property type="entry name" value="UDP_GlcNAc_Epimerase_2_dom"/>
</dbReference>
<gene>
    <name evidence="6" type="ORF">BSR29_00565</name>
</gene>
<dbReference type="Pfam" id="PF02350">
    <property type="entry name" value="Epimerase_2"/>
    <property type="match status" value="1"/>
</dbReference>
<dbReference type="OrthoDB" id="9803238at2"/>
<reference evidence="6 7" key="1">
    <citation type="submission" date="2016-11" db="EMBL/GenBank/DDBJ databases">
        <title>Actinomyces gypaetusis sp. nov. isolated from the vulture Gypaetus barbatus in Qinghai Tibet Plateau China.</title>
        <authorList>
            <person name="Meng X."/>
        </authorList>
    </citation>
    <scope>NUCLEOTIDE SEQUENCE [LARGE SCALE GENOMIC DNA]</scope>
    <source>
        <strain evidence="6 7">VUL4_2</strain>
    </source>
</reference>
<feature type="domain" description="UDP-N-acetylglucosamine 2-epimerase" evidence="5">
    <location>
        <begin position="22"/>
        <end position="364"/>
    </location>
</feature>
<dbReference type="SUPFAM" id="SSF53756">
    <property type="entry name" value="UDP-Glycosyltransferase/glycogen phosphorylase"/>
    <property type="match status" value="1"/>
</dbReference>
<dbReference type="PANTHER" id="PTHR43174:SF2">
    <property type="entry name" value="UDP-N-ACETYLGLUCOSAMINE 2-EPIMERASE"/>
    <property type="match status" value="1"/>
</dbReference>
<dbReference type="PANTHER" id="PTHR43174">
    <property type="entry name" value="UDP-N-ACETYLGLUCOSAMINE 2-EPIMERASE"/>
    <property type="match status" value="1"/>
</dbReference>
<dbReference type="CDD" id="cd03786">
    <property type="entry name" value="GTB_UDP-GlcNAc_2-Epimerase"/>
    <property type="match status" value="1"/>
</dbReference>
<dbReference type="Gene3D" id="3.40.50.2000">
    <property type="entry name" value="Glycogen Phosphorylase B"/>
    <property type="match status" value="2"/>
</dbReference>
<sequence>MKKILIVYGTRPEAIKIAPIVKALEAHPNFEPVLVNTGQQSSMLDQVESVFDLHADFKLSVFKKGQNLNLLTSKLFAELDKTMESAKPAAVIVQGDTSTAAIAAQTAFYRQIPVIHVEAGLRSGDIQSPFPEEANRRLISLLASFHLAPTVGAAQNLLNEGIEPDSIMVTGNTVIDSLFWVLDQHLSPVNTELFDKLPESETLVLVTSHRRENWGRLSELANAIKRLAIMYPQVHFVLPLHTNPIVRNAFIPSLKNVPNAIICEPLAYTDFILLLKRASLVLSDSGGIQEEAPSVGTRVLCLRTSTERPEALESGAVSLVEMHEDSIVNAASGLLEVSLASDVQEVFENPFGDGRAGTLSVSAIEDLFNRLS</sequence>
<protein>
    <recommendedName>
        <fullName evidence="3">UDP-N-acetylglucosamine 2-epimerase (non-hydrolyzing)</fullName>
        <ecNumber evidence="3">5.1.3.14</ecNumber>
    </recommendedName>
</protein>
<evidence type="ECO:0000256" key="3">
    <source>
        <dbReference type="ARBA" id="ARBA00038858"/>
    </source>
</evidence>
<evidence type="ECO:0000259" key="5">
    <source>
        <dbReference type="Pfam" id="PF02350"/>
    </source>
</evidence>
<evidence type="ECO:0000256" key="2">
    <source>
        <dbReference type="ARBA" id="ARBA00038209"/>
    </source>
</evidence>
<proteinExistence type="inferred from homology"/>
<dbReference type="InterPro" id="IPR029767">
    <property type="entry name" value="WecB-like"/>
</dbReference>
<name>A0A1Q5PPP2_9ACTO</name>
<keyword evidence="1 4" id="KW-0413">Isomerase</keyword>
<evidence type="ECO:0000256" key="1">
    <source>
        <dbReference type="ARBA" id="ARBA00023235"/>
    </source>
</evidence>
<comment type="caution">
    <text evidence="6">The sequence shown here is derived from an EMBL/GenBank/DDBJ whole genome shotgun (WGS) entry which is preliminary data.</text>
</comment>
<accession>A0A1Q5PPP2</accession>
<evidence type="ECO:0000313" key="6">
    <source>
        <dbReference type="EMBL" id="OKL49489.1"/>
    </source>
</evidence>
<comment type="similarity">
    <text evidence="2 4">Belongs to the UDP-N-acetylglucosamine 2-epimerase family.</text>
</comment>
<dbReference type="GO" id="GO:0008761">
    <property type="term" value="F:UDP-N-acetylglucosamine 2-epimerase activity"/>
    <property type="evidence" value="ECO:0007669"/>
    <property type="project" value="UniProtKB-EC"/>
</dbReference>
<evidence type="ECO:0000313" key="7">
    <source>
        <dbReference type="Proteomes" id="UP000186785"/>
    </source>
</evidence>
<organism evidence="6 7">
    <name type="scientific">Boudabousia liubingyangii</name>
    <dbReference type="NCBI Taxonomy" id="1921764"/>
    <lineage>
        <taxon>Bacteria</taxon>
        <taxon>Bacillati</taxon>
        <taxon>Actinomycetota</taxon>
        <taxon>Actinomycetes</taxon>
        <taxon>Actinomycetales</taxon>
        <taxon>Actinomycetaceae</taxon>
        <taxon>Boudabousia</taxon>
    </lineage>
</organism>
<dbReference type="NCBIfam" id="TIGR00236">
    <property type="entry name" value="wecB"/>
    <property type="match status" value="1"/>
</dbReference>
<dbReference type="EC" id="5.1.3.14" evidence="3"/>
<keyword evidence="7" id="KW-1185">Reference proteome</keyword>
<dbReference type="EMBL" id="MQSV01000001">
    <property type="protein sequence ID" value="OKL49489.1"/>
    <property type="molecule type" value="Genomic_DNA"/>
</dbReference>
<dbReference type="Proteomes" id="UP000186785">
    <property type="component" value="Unassembled WGS sequence"/>
</dbReference>
<dbReference type="AlphaFoldDB" id="A0A1Q5PPP2"/>
<evidence type="ECO:0000256" key="4">
    <source>
        <dbReference type="RuleBase" id="RU003513"/>
    </source>
</evidence>